<comment type="caution">
    <text evidence="1">The sequence shown here is derived from an EMBL/GenBank/DDBJ whole genome shotgun (WGS) entry which is preliminary data.</text>
</comment>
<organism evidence="1 2">
    <name type="scientific">Ferrimonas pelagia</name>
    <dbReference type="NCBI Taxonomy" id="1177826"/>
    <lineage>
        <taxon>Bacteria</taxon>
        <taxon>Pseudomonadati</taxon>
        <taxon>Pseudomonadota</taxon>
        <taxon>Gammaproteobacteria</taxon>
        <taxon>Alteromonadales</taxon>
        <taxon>Ferrimonadaceae</taxon>
        <taxon>Ferrimonas</taxon>
    </lineage>
</organism>
<sequence>MPTNISQSAPVESIARYLKQIHGYDQARAECEARQVIADFKKMQSLGYIRGWYFDSDGHLDLIPSDDVLGRLHEK</sequence>
<reference evidence="2" key="1">
    <citation type="journal article" date="2019" name="Int. J. Syst. Evol. Microbiol.">
        <title>The Global Catalogue of Microorganisms (GCM) 10K type strain sequencing project: providing services to taxonomists for standard genome sequencing and annotation.</title>
        <authorList>
            <consortium name="The Broad Institute Genomics Platform"/>
            <consortium name="The Broad Institute Genome Sequencing Center for Infectious Disease"/>
            <person name="Wu L."/>
            <person name="Ma J."/>
        </authorList>
    </citation>
    <scope>NUCLEOTIDE SEQUENCE [LARGE SCALE GENOMIC DNA]</scope>
    <source>
        <strain evidence="2">JCM 18401</strain>
    </source>
</reference>
<protein>
    <submittedName>
        <fullName evidence="1">Uncharacterized protein</fullName>
    </submittedName>
</protein>
<keyword evidence="2" id="KW-1185">Reference proteome</keyword>
<evidence type="ECO:0000313" key="2">
    <source>
        <dbReference type="Proteomes" id="UP001499988"/>
    </source>
</evidence>
<proteinExistence type="predicted"/>
<gene>
    <name evidence="1" type="ORF">GCM10023333_00840</name>
</gene>
<dbReference type="Proteomes" id="UP001499988">
    <property type="component" value="Unassembled WGS sequence"/>
</dbReference>
<accession>A0ABP9E8V2</accession>
<evidence type="ECO:0000313" key="1">
    <source>
        <dbReference type="EMBL" id="GAA4871892.1"/>
    </source>
</evidence>
<dbReference type="EMBL" id="BAABJZ010000003">
    <property type="protein sequence ID" value="GAA4871892.1"/>
    <property type="molecule type" value="Genomic_DNA"/>
</dbReference>
<dbReference type="RefSeq" id="WP_345332151.1">
    <property type="nucleotide sequence ID" value="NZ_BAABJZ010000003.1"/>
</dbReference>
<name>A0ABP9E8V2_9GAMM</name>